<dbReference type="RefSeq" id="XP_018001928.1">
    <property type="nucleotide sequence ID" value="XM_018145599.1"/>
</dbReference>
<dbReference type="EMBL" id="LFJN01000008">
    <property type="protein sequence ID" value="KPI41965.1"/>
    <property type="molecule type" value="Genomic_DNA"/>
</dbReference>
<dbReference type="InterPro" id="IPR050523">
    <property type="entry name" value="AKR_Detox_Biosynth"/>
</dbReference>
<dbReference type="CDD" id="cd19079">
    <property type="entry name" value="AKR_EcYajO-like"/>
    <property type="match status" value="1"/>
</dbReference>
<dbReference type="Pfam" id="PF00248">
    <property type="entry name" value="Aldo_ket_red"/>
    <property type="match status" value="1"/>
</dbReference>
<dbReference type="AlphaFoldDB" id="A0A0N1P0F7"/>
<feature type="region of interest" description="Disordered" evidence="4">
    <location>
        <begin position="31"/>
        <end position="58"/>
    </location>
</feature>
<dbReference type="SUPFAM" id="SSF51430">
    <property type="entry name" value="NAD(P)-linked oxidoreductase"/>
    <property type="match status" value="1"/>
</dbReference>
<organism evidence="6 7">
    <name type="scientific">Cyphellophora attinorum</name>
    <dbReference type="NCBI Taxonomy" id="1664694"/>
    <lineage>
        <taxon>Eukaryota</taxon>
        <taxon>Fungi</taxon>
        <taxon>Dikarya</taxon>
        <taxon>Ascomycota</taxon>
        <taxon>Pezizomycotina</taxon>
        <taxon>Eurotiomycetes</taxon>
        <taxon>Chaetothyriomycetidae</taxon>
        <taxon>Chaetothyriales</taxon>
        <taxon>Cyphellophoraceae</taxon>
        <taxon>Cyphellophora</taxon>
    </lineage>
</organism>
<keyword evidence="2" id="KW-0560">Oxidoreductase</keyword>
<sequence length="413" mass="46558">MIEFLVELEILYDEGEHYTELGSRPQDPATHLELQQQHQHPTTTINLHNGRRRPQRPEGLQKSLDTTKVSYMRVGTSGLKLSVPILGAMSFGHKDWQPWVVDDQAEVEKLLLAAWDRGLNTWDTANVYSNGVSEKMIGEVVKKNKLDRKKLVILTKCYGTVGEDPATSHIKYPELKGTKDYVNQGGLSRAAIFNAVEASLERLQMDYIDLLQIHRYDYETPAEETMKALHDLVQSGKVRYIGERLLNVAFQLAELQTVAKTNSWTQFISMQNHYSLCYREEEREMNKYCHKTGVGLIPWAPLYRGHLARPLGSDSTSRNDASKAAGTKMDADSLTEEDKIIIGRVEELAKKKGWKMSQVALAWTVQKGANPIVGFSGVGRLDEAVAVKGKVLTEDEIKYLEEPYKAKSIVGHS</sequence>
<dbReference type="GO" id="GO:0016491">
    <property type="term" value="F:oxidoreductase activity"/>
    <property type="evidence" value="ECO:0007669"/>
    <property type="project" value="UniProtKB-KW"/>
</dbReference>
<dbReference type="InterPro" id="IPR036812">
    <property type="entry name" value="NAD(P)_OxRdtase_dom_sf"/>
</dbReference>
<comment type="caution">
    <text evidence="6">The sequence shown here is derived from an EMBL/GenBank/DDBJ whole genome shotgun (WGS) entry which is preliminary data.</text>
</comment>
<dbReference type="GO" id="GO:0005829">
    <property type="term" value="C:cytosol"/>
    <property type="evidence" value="ECO:0007669"/>
    <property type="project" value="UniProtKB-ARBA"/>
</dbReference>
<dbReference type="VEuPathDB" id="FungiDB:AB675_5392"/>
<feature type="compositionally biased region" description="Polar residues" evidence="4">
    <location>
        <begin position="33"/>
        <end position="47"/>
    </location>
</feature>
<gene>
    <name evidence="6" type="ORF">AB675_5392</name>
</gene>
<evidence type="ECO:0000256" key="4">
    <source>
        <dbReference type="SAM" id="MobiDB-lite"/>
    </source>
</evidence>
<evidence type="ECO:0000256" key="2">
    <source>
        <dbReference type="ARBA" id="ARBA00023002"/>
    </source>
</evidence>
<keyword evidence="7" id="KW-1185">Reference proteome</keyword>
<dbReference type="FunFam" id="3.20.20.100:FF:000004">
    <property type="entry name" value="Oxidoreductase, aldo/keto reductase"/>
    <property type="match status" value="1"/>
</dbReference>
<keyword evidence="1" id="KW-0521">NADP</keyword>
<dbReference type="OrthoDB" id="48988at2759"/>
<dbReference type="STRING" id="1664694.A0A0N1P0F7"/>
<dbReference type="InterPro" id="IPR023210">
    <property type="entry name" value="NADP_OxRdtase_dom"/>
</dbReference>
<feature type="domain" description="NADP-dependent oxidoreductase" evidence="5">
    <location>
        <begin position="85"/>
        <end position="402"/>
    </location>
</feature>
<dbReference type="Proteomes" id="UP000038010">
    <property type="component" value="Unassembled WGS sequence"/>
</dbReference>
<dbReference type="PANTHER" id="PTHR43364">
    <property type="entry name" value="NADH-SPECIFIC METHYLGLYOXAL REDUCTASE-RELATED"/>
    <property type="match status" value="1"/>
</dbReference>
<accession>A0A0N1P0F7</accession>
<evidence type="ECO:0000256" key="3">
    <source>
        <dbReference type="ARBA" id="ARBA00038157"/>
    </source>
</evidence>
<comment type="similarity">
    <text evidence="3">Belongs to the aldo/keto reductase family. Aldo/keto reductase 2 subfamily.</text>
</comment>
<evidence type="ECO:0000259" key="5">
    <source>
        <dbReference type="Pfam" id="PF00248"/>
    </source>
</evidence>
<dbReference type="PANTHER" id="PTHR43364:SF9">
    <property type="entry name" value="OXIDOREDUCTASE"/>
    <property type="match status" value="1"/>
</dbReference>
<protein>
    <submittedName>
        <fullName evidence="6">Versiconal hemiacetal acetate</fullName>
    </submittedName>
</protein>
<dbReference type="GeneID" id="28737479"/>
<evidence type="ECO:0000256" key="1">
    <source>
        <dbReference type="ARBA" id="ARBA00022857"/>
    </source>
</evidence>
<name>A0A0N1P0F7_9EURO</name>
<evidence type="ECO:0000313" key="7">
    <source>
        <dbReference type="Proteomes" id="UP000038010"/>
    </source>
</evidence>
<reference evidence="6 7" key="1">
    <citation type="submission" date="2015-06" db="EMBL/GenBank/DDBJ databases">
        <title>Draft genome of the ant-associated black yeast Phialophora attae CBS 131958.</title>
        <authorList>
            <person name="Moreno L.F."/>
            <person name="Stielow B.J."/>
            <person name="de Hoog S."/>
            <person name="Vicente V.A."/>
            <person name="Weiss V.A."/>
            <person name="de Vries M."/>
            <person name="Cruz L.M."/>
            <person name="Souza E.M."/>
        </authorList>
    </citation>
    <scope>NUCLEOTIDE SEQUENCE [LARGE SCALE GENOMIC DNA]</scope>
    <source>
        <strain evidence="6 7">CBS 131958</strain>
    </source>
</reference>
<evidence type="ECO:0000313" key="6">
    <source>
        <dbReference type="EMBL" id="KPI41965.1"/>
    </source>
</evidence>
<feature type="region of interest" description="Disordered" evidence="4">
    <location>
        <begin position="311"/>
        <end position="330"/>
    </location>
</feature>
<proteinExistence type="inferred from homology"/>
<dbReference type="Gene3D" id="3.20.20.100">
    <property type="entry name" value="NADP-dependent oxidoreductase domain"/>
    <property type="match status" value="1"/>
</dbReference>